<dbReference type="PANTHER" id="PTHR33938:SF15">
    <property type="entry name" value="FERULOYL ESTERASE B-RELATED"/>
    <property type="match status" value="1"/>
</dbReference>
<keyword evidence="9" id="KW-1185">Reference proteome</keyword>
<evidence type="ECO:0000256" key="1">
    <source>
        <dbReference type="ARBA" id="ARBA00006249"/>
    </source>
</evidence>
<dbReference type="KEGG" id="drg:H9K76_06190"/>
<evidence type="ECO:0000256" key="5">
    <source>
        <dbReference type="ARBA" id="ARBA00022801"/>
    </source>
</evidence>
<keyword evidence="4" id="KW-0732">Signal</keyword>
<evidence type="ECO:0000256" key="4">
    <source>
        <dbReference type="ARBA" id="ARBA00022729"/>
    </source>
</evidence>
<protein>
    <submittedName>
        <fullName evidence="8">Tannase/feruloyl esterase family alpha/beta hydrolase</fullName>
    </submittedName>
</protein>
<keyword evidence="5 8" id="KW-0378">Hydrolase</keyword>
<evidence type="ECO:0000256" key="3">
    <source>
        <dbReference type="ARBA" id="ARBA00022723"/>
    </source>
</evidence>
<organism evidence="8 9">
    <name type="scientific">Diaphorobacter ruginosibacter</name>
    <dbReference type="NCBI Taxonomy" id="1715720"/>
    <lineage>
        <taxon>Bacteria</taxon>
        <taxon>Pseudomonadati</taxon>
        <taxon>Pseudomonadota</taxon>
        <taxon>Betaproteobacteria</taxon>
        <taxon>Burkholderiales</taxon>
        <taxon>Comamonadaceae</taxon>
        <taxon>Diaphorobacter</taxon>
    </lineage>
</organism>
<evidence type="ECO:0000313" key="8">
    <source>
        <dbReference type="EMBL" id="QNN59470.1"/>
    </source>
</evidence>
<evidence type="ECO:0000256" key="2">
    <source>
        <dbReference type="ARBA" id="ARBA00022487"/>
    </source>
</evidence>
<dbReference type="InterPro" id="IPR029058">
    <property type="entry name" value="AB_hydrolase_fold"/>
</dbReference>
<dbReference type="AlphaFoldDB" id="A0A7G9RV45"/>
<keyword evidence="6" id="KW-0106">Calcium</keyword>
<name>A0A7G9RV45_9BURK</name>
<dbReference type="GO" id="GO:0052689">
    <property type="term" value="F:carboxylic ester hydrolase activity"/>
    <property type="evidence" value="ECO:0007669"/>
    <property type="project" value="UniProtKB-KW"/>
</dbReference>
<comment type="similarity">
    <text evidence="1">Belongs to the tannase family.</text>
</comment>
<dbReference type="PANTHER" id="PTHR33938">
    <property type="entry name" value="FERULOYL ESTERASE B-RELATED"/>
    <property type="match status" value="1"/>
</dbReference>
<dbReference type="EMBL" id="CP060714">
    <property type="protein sequence ID" value="QNN59470.1"/>
    <property type="molecule type" value="Genomic_DNA"/>
</dbReference>
<dbReference type="Pfam" id="PF07519">
    <property type="entry name" value="Tannase"/>
    <property type="match status" value="1"/>
</dbReference>
<dbReference type="SUPFAM" id="SSF53474">
    <property type="entry name" value="alpha/beta-Hydrolases"/>
    <property type="match status" value="1"/>
</dbReference>
<dbReference type="Proteomes" id="UP000515811">
    <property type="component" value="Chromosome"/>
</dbReference>
<gene>
    <name evidence="8" type="ORF">H9K76_06190</name>
</gene>
<accession>A0A7G9RV45</accession>
<keyword evidence="7" id="KW-1015">Disulfide bond</keyword>
<keyword evidence="3" id="KW-0479">Metal-binding</keyword>
<sequence>MLSACGGGTSKAPGHFSDVSSQQACNLLNGKTVGEAAMQATSVPMQAGTPAYCKVQGLISPSLRFELRLPERWNGKLHFWGGGGYNGFVQPLTGANANAQRPLVALKAGYATVSTDSGHQSASNRDASFALNDAHAAELFGSLAVPTVMSSVVKALAQAYGSTPSRSYFEGCSNGGREAMINAQRFPELFDGIIARAPAYPWAALMGHFHTNMLALSKPGAMFSPAKVSLLAGHVRAACDALDGVEDGVVSHTQACTAQLVNIQALRCKGGMEDGDSCLSDAQLAVVQEWTSDAQWPGTPGLRAAGWSLNGNEDGPSNWATWLLGNGQVTQAIQYLYQDSTFKNYLAKNPGADSLRQGNWERDPDALKMLSRLNDATNPDLRPFLNRGGKFIMWHGTSDPAISKNLSLEYFRNMRNAVGTAQSDASTRLYLAPGVDHCNGGAGADSSDLLAALDRWVAQGAAPQTLLAEKLDGNGAPVLARPLCAYPQYPRYVGPAADAAAARLASNYVCDRP</sequence>
<proteinExistence type="inferred from homology"/>
<reference evidence="8 9" key="1">
    <citation type="submission" date="2020-08" db="EMBL/GenBank/DDBJ databases">
        <title>Genome sequence of Diaphorobacter ruginosibacter DSM 27467T.</title>
        <authorList>
            <person name="Hyun D.-W."/>
            <person name="Bae J.-W."/>
        </authorList>
    </citation>
    <scope>NUCLEOTIDE SEQUENCE [LARGE SCALE GENOMIC DNA]</scope>
    <source>
        <strain evidence="8 9">DSM 27467</strain>
    </source>
</reference>
<dbReference type="Gene3D" id="3.40.50.1820">
    <property type="entry name" value="alpha/beta hydrolase"/>
    <property type="match status" value="1"/>
</dbReference>
<evidence type="ECO:0000313" key="9">
    <source>
        <dbReference type="Proteomes" id="UP000515811"/>
    </source>
</evidence>
<dbReference type="GO" id="GO:0046872">
    <property type="term" value="F:metal ion binding"/>
    <property type="evidence" value="ECO:0007669"/>
    <property type="project" value="UniProtKB-KW"/>
</dbReference>
<evidence type="ECO:0000256" key="7">
    <source>
        <dbReference type="ARBA" id="ARBA00023157"/>
    </source>
</evidence>
<dbReference type="InterPro" id="IPR011118">
    <property type="entry name" value="Tannase/feruloyl_esterase"/>
</dbReference>
<keyword evidence="2" id="KW-0719">Serine esterase</keyword>
<evidence type="ECO:0000256" key="6">
    <source>
        <dbReference type="ARBA" id="ARBA00022837"/>
    </source>
</evidence>